<dbReference type="RefSeq" id="WP_183277836.1">
    <property type="nucleotide sequence ID" value="NZ_BLZR01000001.1"/>
</dbReference>
<reference evidence="1 2" key="1">
    <citation type="submission" date="2020-07" db="EMBL/GenBank/DDBJ databases">
        <title>A new beta-1,3-glucan-decomposing anaerobic bacterium isolated from anoxic soil subjected to biological soil disinfestation.</title>
        <authorList>
            <person name="Ueki A."/>
            <person name="Tonouchi A."/>
        </authorList>
    </citation>
    <scope>NUCLEOTIDE SEQUENCE [LARGE SCALE GENOMIC DNA]</scope>
    <source>
        <strain evidence="1 2">TW1</strain>
    </source>
</reference>
<dbReference type="InterPro" id="IPR021321">
    <property type="entry name" value="DUF2922"/>
</dbReference>
<accession>A0A6V8SMK8</accession>
<sequence length="72" mass="7836">MDYTLAMTFINTNGDKLSLSVSDVKPDISSAEVGALMDTIVAKDIFLSKGCSIAAKYDAQITQRQTTKFDIK</sequence>
<organism evidence="1 2">
    <name type="scientific">Clostridium fungisolvens</name>
    <dbReference type="NCBI Taxonomy" id="1604897"/>
    <lineage>
        <taxon>Bacteria</taxon>
        <taxon>Bacillati</taxon>
        <taxon>Bacillota</taxon>
        <taxon>Clostridia</taxon>
        <taxon>Eubacteriales</taxon>
        <taxon>Clostridiaceae</taxon>
        <taxon>Clostridium</taxon>
    </lineage>
</organism>
<dbReference type="AlphaFoldDB" id="A0A6V8SMK8"/>
<evidence type="ECO:0000313" key="2">
    <source>
        <dbReference type="Proteomes" id="UP000580568"/>
    </source>
</evidence>
<dbReference type="EMBL" id="BLZR01000001">
    <property type="protein sequence ID" value="GFP76408.1"/>
    <property type="molecule type" value="Genomic_DNA"/>
</dbReference>
<name>A0A6V8SMK8_9CLOT</name>
<keyword evidence="2" id="KW-1185">Reference proteome</keyword>
<dbReference type="Pfam" id="PF11148">
    <property type="entry name" value="DUF2922"/>
    <property type="match status" value="1"/>
</dbReference>
<protein>
    <recommendedName>
        <fullName evidence="3">DUF2922 domain-containing protein</fullName>
    </recommendedName>
</protein>
<evidence type="ECO:0008006" key="3">
    <source>
        <dbReference type="Google" id="ProtNLM"/>
    </source>
</evidence>
<dbReference type="Proteomes" id="UP000580568">
    <property type="component" value="Unassembled WGS sequence"/>
</dbReference>
<proteinExistence type="predicted"/>
<gene>
    <name evidence="1" type="ORF">bsdtw1_02510</name>
</gene>
<comment type="caution">
    <text evidence="1">The sequence shown here is derived from an EMBL/GenBank/DDBJ whole genome shotgun (WGS) entry which is preliminary data.</text>
</comment>
<evidence type="ECO:0000313" key="1">
    <source>
        <dbReference type="EMBL" id="GFP76408.1"/>
    </source>
</evidence>